<dbReference type="EMBL" id="JAYWIO010000002">
    <property type="protein sequence ID" value="KAK7283320.1"/>
    <property type="molecule type" value="Genomic_DNA"/>
</dbReference>
<protein>
    <submittedName>
        <fullName evidence="2">Uncharacterized protein</fullName>
    </submittedName>
</protein>
<feature type="region of interest" description="Disordered" evidence="1">
    <location>
        <begin position="337"/>
        <end position="360"/>
    </location>
</feature>
<evidence type="ECO:0000313" key="3">
    <source>
        <dbReference type="Proteomes" id="UP001372338"/>
    </source>
</evidence>
<evidence type="ECO:0000313" key="2">
    <source>
        <dbReference type="EMBL" id="KAK7283320.1"/>
    </source>
</evidence>
<feature type="compositionally biased region" description="Polar residues" evidence="1">
    <location>
        <begin position="176"/>
        <end position="185"/>
    </location>
</feature>
<name>A0AAN9INI4_CROPI</name>
<reference evidence="2 3" key="1">
    <citation type="submission" date="2024-01" db="EMBL/GenBank/DDBJ databases">
        <title>The genomes of 5 underutilized Papilionoideae crops provide insights into root nodulation and disease resistanc.</title>
        <authorList>
            <person name="Yuan L."/>
        </authorList>
    </citation>
    <scope>NUCLEOTIDE SEQUENCE [LARGE SCALE GENOMIC DNA]</scope>
    <source>
        <strain evidence="2">ZHUSHIDOU_FW_LH</strain>
        <tissue evidence="2">Leaf</tissue>
    </source>
</reference>
<dbReference type="Proteomes" id="UP001372338">
    <property type="component" value="Unassembled WGS sequence"/>
</dbReference>
<feature type="region of interest" description="Disordered" evidence="1">
    <location>
        <begin position="1"/>
        <end position="32"/>
    </location>
</feature>
<feature type="compositionally biased region" description="Basic and acidic residues" evidence="1">
    <location>
        <begin position="160"/>
        <end position="175"/>
    </location>
</feature>
<organism evidence="2 3">
    <name type="scientific">Crotalaria pallida</name>
    <name type="common">Smooth rattlebox</name>
    <name type="synonym">Crotalaria striata</name>
    <dbReference type="NCBI Taxonomy" id="3830"/>
    <lineage>
        <taxon>Eukaryota</taxon>
        <taxon>Viridiplantae</taxon>
        <taxon>Streptophyta</taxon>
        <taxon>Embryophyta</taxon>
        <taxon>Tracheophyta</taxon>
        <taxon>Spermatophyta</taxon>
        <taxon>Magnoliopsida</taxon>
        <taxon>eudicotyledons</taxon>
        <taxon>Gunneridae</taxon>
        <taxon>Pentapetalae</taxon>
        <taxon>rosids</taxon>
        <taxon>fabids</taxon>
        <taxon>Fabales</taxon>
        <taxon>Fabaceae</taxon>
        <taxon>Papilionoideae</taxon>
        <taxon>50 kb inversion clade</taxon>
        <taxon>genistoids sensu lato</taxon>
        <taxon>core genistoids</taxon>
        <taxon>Crotalarieae</taxon>
        <taxon>Crotalaria</taxon>
    </lineage>
</organism>
<dbReference type="AlphaFoldDB" id="A0AAN9INI4"/>
<feature type="compositionally biased region" description="Basic and acidic residues" evidence="1">
    <location>
        <begin position="1"/>
        <end position="31"/>
    </location>
</feature>
<accession>A0AAN9INI4</accession>
<evidence type="ECO:0000256" key="1">
    <source>
        <dbReference type="SAM" id="MobiDB-lite"/>
    </source>
</evidence>
<feature type="region of interest" description="Disordered" evidence="1">
    <location>
        <begin position="129"/>
        <end position="213"/>
    </location>
</feature>
<comment type="caution">
    <text evidence="2">The sequence shown here is derived from an EMBL/GenBank/DDBJ whole genome shotgun (WGS) entry which is preliminary data.</text>
</comment>
<sequence>MAKTLAEQHEKPSSEKDDQKDRSTKKVKTAEDFLDNMEVSTVEHPVQSPVQDHCPEAIIVKQPGMAVGDSAAVVANTEGVDGMVAVTPGDTGLTNAEKQANEIPSGSSIQEESHGFGPWMIAQRPQRRRFNAKKEGVSSASLGGGSNSFNVLQRDEDDAKEVYDTARDNGGDKRNFISSRNSTRAQNQKKPKQPPSKKLPNQNSKPNKGAAPLALDSLPKTVASLEKVCSVSTNQSNIDATATQEASRIRKQKEDTILRIMSQKQNSAWKQYLNDKLITEDILQQHVHNRSEEELGQIYRILKNENWAAGTSVDGVNKPPNIAPASTGDDLMIIEQPLSSDGSWQGKNVDNNGVQPQVDA</sequence>
<keyword evidence="3" id="KW-1185">Reference proteome</keyword>
<gene>
    <name evidence="2" type="ORF">RIF29_12756</name>
</gene>
<proteinExistence type="predicted"/>